<proteinExistence type="predicted"/>
<accession>A0A2W4XCK1</accession>
<organism evidence="1 2">
    <name type="scientific">Phormidesmis priestleyi</name>
    <dbReference type="NCBI Taxonomy" id="268141"/>
    <lineage>
        <taxon>Bacteria</taxon>
        <taxon>Bacillati</taxon>
        <taxon>Cyanobacteriota</taxon>
        <taxon>Cyanophyceae</taxon>
        <taxon>Leptolyngbyales</taxon>
        <taxon>Leptolyngbyaceae</taxon>
        <taxon>Phormidesmis</taxon>
    </lineage>
</organism>
<comment type="caution">
    <text evidence="1">The sequence shown here is derived from an EMBL/GenBank/DDBJ whole genome shotgun (WGS) entry which is preliminary data.</text>
</comment>
<reference evidence="2" key="1">
    <citation type="submission" date="2018-04" db="EMBL/GenBank/DDBJ databases">
        <authorList>
            <person name="Cornet L."/>
        </authorList>
    </citation>
    <scope>NUCLEOTIDE SEQUENCE [LARGE SCALE GENOMIC DNA]</scope>
</reference>
<sequence length="80" mass="8849">MPIDLTFEFKALSPGQLAETQITSFDVDGHPTVGTIYLDDDANGAGWFIDSTPWESSEFSIQNTEYSFEATTDSTAYGHY</sequence>
<protein>
    <submittedName>
        <fullName evidence="1">Uncharacterized protein</fullName>
    </submittedName>
</protein>
<name>A0A2W4XCK1_9CYAN</name>
<dbReference type="AlphaFoldDB" id="A0A2W4XCK1"/>
<gene>
    <name evidence="1" type="ORF">DCF15_14005</name>
</gene>
<reference evidence="1 2" key="2">
    <citation type="submission" date="2018-06" db="EMBL/GenBank/DDBJ databases">
        <title>Metagenomic assembly of (sub)arctic Cyanobacteria and their associated microbiome from non-axenic cultures.</title>
        <authorList>
            <person name="Baurain D."/>
        </authorList>
    </citation>
    <scope>NUCLEOTIDE SEQUENCE [LARGE SCALE GENOMIC DNA]</scope>
    <source>
        <strain evidence="1">ULC027bin1</strain>
    </source>
</reference>
<dbReference type="EMBL" id="QBMP01000151">
    <property type="protein sequence ID" value="PZO52289.1"/>
    <property type="molecule type" value="Genomic_DNA"/>
</dbReference>
<dbReference type="Proteomes" id="UP000249794">
    <property type="component" value="Unassembled WGS sequence"/>
</dbReference>
<evidence type="ECO:0000313" key="2">
    <source>
        <dbReference type="Proteomes" id="UP000249794"/>
    </source>
</evidence>
<evidence type="ECO:0000313" key="1">
    <source>
        <dbReference type="EMBL" id="PZO52289.1"/>
    </source>
</evidence>